<organism evidence="1 2">
    <name type="scientific">Actinopolyspora mzabensis</name>
    <dbReference type="NCBI Taxonomy" id="995066"/>
    <lineage>
        <taxon>Bacteria</taxon>
        <taxon>Bacillati</taxon>
        <taxon>Actinomycetota</taxon>
        <taxon>Actinomycetes</taxon>
        <taxon>Actinopolysporales</taxon>
        <taxon>Actinopolysporaceae</taxon>
        <taxon>Actinopolyspora</taxon>
    </lineage>
</organism>
<proteinExistence type="predicted"/>
<dbReference type="Pfam" id="PF17174">
    <property type="entry name" value="DUF5130"/>
    <property type="match status" value="1"/>
</dbReference>
<dbReference type="AlphaFoldDB" id="A0A1G9E8U7"/>
<dbReference type="RefSeq" id="WP_092630872.1">
    <property type="nucleotide sequence ID" value="NZ_FNFM01000011.1"/>
</dbReference>
<accession>A0A1G9E8U7</accession>
<reference evidence="2" key="1">
    <citation type="submission" date="2016-10" db="EMBL/GenBank/DDBJ databases">
        <authorList>
            <person name="Varghese N."/>
            <person name="Submissions S."/>
        </authorList>
    </citation>
    <scope>NUCLEOTIDE SEQUENCE [LARGE SCALE GENOMIC DNA]</scope>
    <source>
        <strain evidence="2">DSM 45460</strain>
    </source>
</reference>
<dbReference type="Proteomes" id="UP000199213">
    <property type="component" value="Unassembled WGS sequence"/>
</dbReference>
<dbReference type="OrthoDB" id="3214027at2"/>
<name>A0A1G9E8U7_ACTMZ</name>
<gene>
    <name evidence="1" type="ORF">SAMN04487820_111192</name>
</gene>
<sequence>MATGEMTRTAADVNPAEIEAGHALTAGGRLSIARRIEPERPKLPFSPAELARLDEALTLSTRTTGLEFAIYLGELGEQTRDRAEQIHAGLGDRASRGVLIAVSPAQRCLEVVTGEQAHRRVPDRTCNLAVMNMVASFKEGDLIEGLISALRMLSDAAGTEFEAEGEHH</sequence>
<dbReference type="InterPro" id="IPR033437">
    <property type="entry name" value="DUF5130"/>
</dbReference>
<dbReference type="EMBL" id="FNFM01000011">
    <property type="protein sequence ID" value="SDK72537.1"/>
    <property type="molecule type" value="Genomic_DNA"/>
</dbReference>
<evidence type="ECO:0000313" key="2">
    <source>
        <dbReference type="Proteomes" id="UP000199213"/>
    </source>
</evidence>
<evidence type="ECO:0000313" key="1">
    <source>
        <dbReference type="EMBL" id="SDK72537.1"/>
    </source>
</evidence>
<keyword evidence="2" id="KW-1185">Reference proteome</keyword>
<protein>
    <submittedName>
        <fullName evidence="1">TLP18.3, Psb32 and MOLO-1 founding protein of phosphatase</fullName>
    </submittedName>
</protein>
<dbReference type="Gene3D" id="3.10.310.50">
    <property type="match status" value="1"/>
</dbReference>